<reference evidence="2 3" key="1">
    <citation type="submission" date="2015-12" db="EMBL/GenBank/DDBJ databases">
        <title>Dictyostelia acquired genes for synthesis and detection of signals that induce cell-type specialization by lateral gene transfer from prokaryotes.</title>
        <authorList>
            <person name="Gloeckner G."/>
            <person name="Schaap P."/>
        </authorList>
    </citation>
    <scope>NUCLEOTIDE SEQUENCE [LARGE SCALE GENOMIC DNA]</scope>
    <source>
        <strain evidence="2 3">TK</strain>
    </source>
</reference>
<evidence type="ECO:0000313" key="3">
    <source>
        <dbReference type="Proteomes" id="UP000076078"/>
    </source>
</evidence>
<comment type="caution">
    <text evidence="2">The sequence shown here is derived from an EMBL/GenBank/DDBJ whole genome shotgun (WGS) entry which is preliminary data.</text>
</comment>
<dbReference type="FunCoup" id="A0A151ZFX1">
    <property type="interactions" value="372"/>
</dbReference>
<dbReference type="EMBL" id="LODT01000028">
    <property type="protein sequence ID" value="KYQ92764.1"/>
    <property type="molecule type" value="Genomic_DNA"/>
</dbReference>
<name>A0A151ZFX1_TIELA</name>
<dbReference type="OrthoDB" id="19891at2759"/>
<dbReference type="PANTHER" id="PTHR15593">
    <property type="entry name" value="PHOSPHATIDYLINOSITOL 3-KINASE REGULATORY SUBUNIT"/>
    <property type="match status" value="1"/>
</dbReference>
<gene>
    <name evidence="2" type="ORF">DLAC_05341</name>
</gene>
<feature type="compositionally biased region" description="Low complexity" evidence="1">
    <location>
        <begin position="175"/>
        <end position="204"/>
    </location>
</feature>
<dbReference type="OMA" id="THNVFWD"/>
<dbReference type="GO" id="GO:0005944">
    <property type="term" value="C:phosphatidylinositol 3-kinase complex, class IB"/>
    <property type="evidence" value="ECO:0007669"/>
    <property type="project" value="InterPro"/>
</dbReference>
<feature type="region of interest" description="Disordered" evidence="1">
    <location>
        <begin position="175"/>
        <end position="215"/>
    </location>
</feature>
<evidence type="ECO:0000313" key="2">
    <source>
        <dbReference type="EMBL" id="KYQ92764.1"/>
    </source>
</evidence>
<dbReference type="AlphaFoldDB" id="A0A151ZFX1"/>
<dbReference type="GO" id="GO:0007186">
    <property type="term" value="P:G protein-coupled receptor signaling pathway"/>
    <property type="evidence" value="ECO:0007669"/>
    <property type="project" value="TreeGrafter"/>
</dbReference>
<feature type="compositionally biased region" description="Low complexity" evidence="1">
    <location>
        <begin position="123"/>
        <end position="141"/>
    </location>
</feature>
<protein>
    <submittedName>
        <fullName evidence="2">Uncharacterized protein</fullName>
    </submittedName>
</protein>
<feature type="region of interest" description="Disordered" evidence="1">
    <location>
        <begin position="758"/>
        <end position="789"/>
    </location>
</feature>
<organism evidence="2 3">
    <name type="scientific">Tieghemostelium lacteum</name>
    <name type="common">Slime mold</name>
    <name type="synonym">Dictyostelium lacteum</name>
    <dbReference type="NCBI Taxonomy" id="361077"/>
    <lineage>
        <taxon>Eukaryota</taxon>
        <taxon>Amoebozoa</taxon>
        <taxon>Evosea</taxon>
        <taxon>Eumycetozoa</taxon>
        <taxon>Dictyostelia</taxon>
        <taxon>Dictyosteliales</taxon>
        <taxon>Raperosteliaceae</taxon>
        <taxon>Tieghemostelium</taxon>
    </lineage>
</organism>
<dbReference type="Proteomes" id="UP000076078">
    <property type="component" value="Unassembled WGS sequence"/>
</dbReference>
<feature type="compositionally biased region" description="Acidic residues" evidence="1">
    <location>
        <begin position="142"/>
        <end position="151"/>
    </location>
</feature>
<feature type="compositionally biased region" description="Low complexity" evidence="1">
    <location>
        <begin position="768"/>
        <end position="787"/>
    </location>
</feature>
<keyword evidence="3" id="KW-1185">Reference proteome</keyword>
<sequence length="1007" mass="115414">MLDNEQTVTTTAPNTSINSNNSSLQPSLIHISEILQHSIELKLCSSVSTHNVFWDTLFHGIENNQEAISMIISLLLTKYIQLANNEKSKGISLIQALYSKITNSNIILTHEEITNILSGKSSQQQNPDDQLQQQQQQQQQQQDDDEDDEDFEKSPLTPISPALKRSLSGLQGLESLSLDSDNSSNNNNNNNNINETNNSLSSSPTPTPIIDQKNEMDINSEEYKENEIIKSSILSTITFLAMNYNFNSNFPALKLIMIKFNDLMEKSKPDYIIQSELSRILSSGFKDSNEFIFFLLDQSADLIQVSDNAKQQRNSWFNSFVRDLLSSSITKSKMVFDNLFLFLKHPLLMEKRMLYFLQMLKHYLLVTPVISPQTITAAMSIVKNYFLWPKPYCDFARELLEILSIEEKCPGSYFRSVLSLEVPSLSLYTNTLSGGQSTNIGGALLNNQQQQQQQLKQRPSVHMLIDRYNSEALIIQELFESNSRTYLPNTSQLQVNNIANIYYRVMGIDNSSIGLEFLDQQQISQFHFKILDLMNKTIYFEESESKPIRIKELAALRDDIVKTVQSNTSQTKVPRYYPQQITLPNLHYQFHSINRISIRNKKPDEYGSPYQIPLYKKTMTSLMSLFSAYQDQDFHTTCKLVIVGNDSLIQHVLGTYVYLKHQSTYLFNDLDVQFYIIPAGASITTLANGGTTTTTSQCKFSEYLASFDSWYYRQSCLIIRSLYNIIPTFSIYSLLPQTSDQSFLDSISLLHSNRNSTVSNPPDLDDLNSNTNSNNNNYNNNNNNNNNGTIDYQPLIKTPSSVIQSEAEYLFREATFRIDIPIMKCECWSDDLYYTIPFLMKAELNLNTFLQSQGEGLNLDQNQLNKIATKFVPFNICTKFQQVGQTEASVIESKVFNDITIQNVYPKSLNINNAQQLLQFPPPKPLMELTLTEEKKKKMDRYSFNIDTMEVELSDKKKFDILLDGQLIGPVNRINISFCTLKPTFDKNNKMEQQYIYFPIMTYLPNF</sequence>
<dbReference type="InParanoid" id="A0A151ZFX1"/>
<evidence type="ECO:0000256" key="1">
    <source>
        <dbReference type="SAM" id="MobiDB-lite"/>
    </source>
</evidence>
<dbReference type="GO" id="GO:0046935">
    <property type="term" value="F:1-phosphatidylinositol-3-kinase regulator activity"/>
    <property type="evidence" value="ECO:0007669"/>
    <property type="project" value="InterPro"/>
</dbReference>
<dbReference type="InterPro" id="IPR019522">
    <property type="entry name" value="PIK3R5/6"/>
</dbReference>
<dbReference type="PANTHER" id="PTHR15593:SF3">
    <property type="entry name" value="PROTEIN DDB_G0292252-RELATED"/>
    <property type="match status" value="1"/>
</dbReference>
<dbReference type="Pfam" id="PF10486">
    <property type="entry name" value="PI3K_1B_p101"/>
    <property type="match status" value="1"/>
</dbReference>
<proteinExistence type="predicted"/>
<accession>A0A151ZFX1</accession>
<feature type="region of interest" description="Disordered" evidence="1">
    <location>
        <begin position="120"/>
        <end position="162"/>
    </location>
</feature>